<sequence>MIQPPIASLASLVAMAAAVPAPPSGEDRAQAAARRVTPTLTEALKPHGAAIGDPVFIRIVKEPRLCELWIKTKENDRYTLFKTYDVAGMSGKLGPKKKEGDMQAPEGFYATASGLLNPRSNYHLSFNIGYPNAYDAAQGYTGSFIMLHGKDVSIGCFAMTDPGIEEIYTLVSAALQQGQTRVPIQIYPFPITEENLQRHRESPHIGFWKQLAPAWQYTERYHAPAPVAVVSGAYTLPQTDKTP</sequence>
<dbReference type="GO" id="GO:0016740">
    <property type="term" value="F:transferase activity"/>
    <property type="evidence" value="ECO:0007669"/>
    <property type="project" value="UniProtKB-KW"/>
</dbReference>
<keyword evidence="11" id="KW-1185">Reference proteome</keyword>
<evidence type="ECO:0000256" key="2">
    <source>
        <dbReference type="ARBA" id="ARBA00005992"/>
    </source>
</evidence>
<dbReference type="AlphaFoldDB" id="A0A1H6LYY8"/>
<dbReference type="InterPro" id="IPR005490">
    <property type="entry name" value="LD_TPept_cat_dom"/>
</dbReference>
<feature type="active site" description="Nucleophile" evidence="7">
    <location>
        <position position="156"/>
    </location>
</feature>
<organism evidence="10 11">
    <name type="scientific">Akkermansia glycaniphila</name>
    <dbReference type="NCBI Taxonomy" id="1679444"/>
    <lineage>
        <taxon>Bacteria</taxon>
        <taxon>Pseudomonadati</taxon>
        <taxon>Verrucomicrobiota</taxon>
        <taxon>Verrucomicrobiia</taxon>
        <taxon>Verrucomicrobiales</taxon>
        <taxon>Akkermansiaceae</taxon>
        <taxon>Akkermansia</taxon>
    </lineage>
</organism>
<keyword evidence="5 7" id="KW-0573">Peptidoglycan synthesis</keyword>
<dbReference type="InterPro" id="IPR038063">
    <property type="entry name" value="Transpep_catalytic_dom"/>
</dbReference>
<dbReference type="GO" id="GO:0071555">
    <property type="term" value="P:cell wall organization"/>
    <property type="evidence" value="ECO:0007669"/>
    <property type="project" value="UniProtKB-UniRule"/>
</dbReference>
<dbReference type="CDD" id="cd16913">
    <property type="entry name" value="YkuD_like"/>
    <property type="match status" value="1"/>
</dbReference>
<evidence type="ECO:0000256" key="1">
    <source>
        <dbReference type="ARBA" id="ARBA00004752"/>
    </source>
</evidence>
<evidence type="ECO:0000256" key="7">
    <source>
        <dbReference type="PROSITE-ProRule" id="PRU01373"/>
    </source>
</evidence>
<proteinExistence type="inferred from homology"/>
<dbReference type="PANTHER" id="PTHR36699:SF1">
    <property type="entry name" value="L,D-TRANSPEPTIDASE YAFK-RELATED"/>
    <property type="match status" value="1"/>
</dbReference>
<evidence type="ECO:0000259" key="9">
    <source>
        <dbReference type="PROSITE" id="PS52029"/>
    </source>
</evidence>
<dbReference type="STRING" id="1679444.PYTT_1917"/>
<reference evidence="11" key="1">
    <citation type="submission" date="2016-09" db="EMBL/GenBank/DDBJ databases">
        <authorList>
            <person name="Koehorst J."/>
        </authorList>
    </citation>
    <scope>NUCLEOTIDE SEQUENCE [LARGE SCALE GENOMIC DNA]</scope>
</reference>
<name>A0A1H6LYY8_9BACT</name>
<keyword evidence="4 7" id="KW-0133">Cell shape</keyword>
<gene>
    <name evidence="10" type="ORF">PYTT_1917</name>
</gene>
<evidence type="ECO:0000256" key="8">
    <source>
        <dbReference type="SAM" id="SignalP"/>
    </source>
</evidence>
<protein>
    <recommendedName>
        <fullName evidence="9">L,D-TPase catalytic domain-containing protein</fullName>
    </recommendedName>
</protein>
<dbReference type="UniPathway" id="UPA00219"/>
<dbReference type="SUPFAM" id="SSF141523">
    <property type="entry name" value="L,D-transpeptidase catalytic domain-like"/>
    <property type="match status" value="1"/>
</dbReference>
<dbReference type="GO" id="GO:0004180">
    <property type="term" value="F:carboxypeptidase activity"/>
    <property type="evidence" value="ECO:0007669"/>
    <property type="project" value="UniProtKB-ARBA"/>
</dbReference>
<dbReference type="GO" id="GO:0008360">
    <property type="term" value="P:regulation of cell shape"/>
    <property type="evidence" value="ECO:0007669"/>
    <property type="project" value="UniProtKB-UniRule"/>
</dbReference>
<evidence type="ECO:0000313" key="10">
    <source>
        <dbReference type="EMBL" id="SEH94110.1"/>
    </source>
</evidence>
<feature type="active site" description="Proton donor/acceptor" evidence="7">
    <location>
        <position position="148"/>
    </location>
</feature>
<comment type="similarity">
    <text evidence="2">Belongs to the YkuD family.</text>
</comment>
<feature type="domain" description="L,D-TPase catalytic" evidence="9">
    <location>
        <begin position="55"/>
        <end position="187"/>
    </location>
</feature>
<evidence type="ECO:0000256" key="5">
    <source>
        <dbReference type="ARBA" id="ARBA00022984"/>
    </source>
</evidence>
<dbReference type="PANTHER" id="PTHR36699">
    <property type="entry name" value="LD-TRANSPEPTIDASE"/>
    <property type="match status" value="1"/>
</dbReference>
<dbReference type="PROSITE" id="PS52029">
    <property type="entry name" value="LD_TPASE"/>
    <property type="match status" value="1"/>
</dbReference>
<accession>A0A1H6LYY8</accession>
<dbReference type="Pfam" id="PF03734">
    <property type="entry name" value="YkuD"/>
    <property type="match status" value="1"/>
</dbReference>
<dbReference type="GO" id="GO:0009252">
    <property type="term" value="P:peptidoglycan biosynthetic process"/>
    <property type="evidence" value="ECO:0007669"/>
    <property type="project" value="UniProtKB-UniPathway"/>
</dbReference>
<feature type="signal peptide" evidence="8">
    <location>
        <begin position="1"/>
        <end position="16"/>
    </location>
</feature>
<dbReference type="KEGG" id="agl:PYTT_1917"/>
<dbReference type="RefSeq" id="WP_067777873.1">
    <property type="nucleotide sequence ID" value="NZ_LIGX01000041.1"/>
</dbReference>
<dbReference type="EMBL" id="LT629973">
    <property type="protein sequence ID" value="SEH94110.1"/>
    <property type="molecule type" value="Genomic_DNA"/>
</dbReference>
<keyword evidence="6 7" id="KW-0961">Cell wall biogenesis/degradation</keyword>
<dbReference type="OrthoDB" id="9809748at2"/>
<dbReference type="Proteomes" id="UP000176204">
    <property type="component" value="Chromosome I"/>
</dbReference>
<evidence type="ECO:0000256" key="3">
    <source>
        <dbReference type="ARBA" id="ARBA00022679"/>
    </source>
</evidence>
<comment type="pathway">
    <text evidence="1 7">Cell wall biogenesis; peptidoglycan biosynthesis.</text>
</comment>
<evidence type="ECO:0000313" key="11">
    <source>
        <dbReference type="Proteomes" id="UP000176204"/>
    </source>
</evidence>
<evidence type="ECO:0000256" key="6">
    <source>
        <dbReference type="ARBA" id="ARBA00023316"/>
    </source>
</evidence>
<feature type="chain" id="PRO_5009604555" description="L,D-TPase catalytic domain-containing protein" evidence="8">
    <location>
        <begin position="17"/>
        <end position="243"/>
    </location>
</feature>
<keyword evidence="3" id="KW-0808">Transferase</keyword>
<keyword evidence="8" id="KW-0732">Signal</keyword>
<evidence type="ECO:0000256" key="4">
    <source>
        <dbReference type="ARBA" id="ARBA00022960"/>
    </source>
</evidence>